<evidence type="ECO:0000259" key="11">
    <source>
        <dbReference type="Pfam" id="PF07992"/>
    </source>
</evidence>
<evidence type="ECO:0000256" key="1">
    <source>
        <dbReference type="ARBA" id="ARBA00001917"/>
    </source>
</evidence>
<evidence type="ECO:0000256" key="3">
    <source>
        <dbReference type="ARBA" id="ARBA00011048"/>
    </source>
</evidence>
<evidence type="ECO:0000259" key="10">
    <source>
        <dbReference type="Pfam" id="PF00724"/>
    </source>
</evidence>
<evidence type="ECO:0000256" key="6">
    <source>
        <dbReference type="ARBA" id="ARBA00022723"/>
    </source>
</evidence>
<dbReference type="SUPFAM" id="SSF51395">
    <property type="entry name" value="FMN-linked oxidoreductases"/>
    <property type="match status" value="1"/>
</dbReference>
<reference evidence="12 13" key="1">
    <citation type="submission" date="2017-04" db="EMBL/GenBank/DDBJ databases">
        <authorList>
            <person name="Afonso C.L."/>
            <person name="Miller P.J."/>
            <person name="Scott M.A."/>
            <person name="Spackman E."/>
            <person name="Goraichik I."/>
            <person name="Dimitrov K.M."/>
            <person name="Suarez D.L."/>
            <person name="Swayne D.E."/>
        </authorList>
    </citation>
    <scope>NUCLEOTIDE SEQUENCE [LARGE SCALE GENOMIC DNA]</scope>
    <source>
        <strain evidence="12 13">DSM 11270</strain>
    </source>
</reference>
<dbReference type="InterPro" id="IPR036188">
    <property type="entry name" value="FAD/NAD-bd_sf"/>
</dbReference>
<dbReference type="SUPFAM" id="SSF51905">
    <property type="entry name" value="FAD/NAD(P)-binding domain"/>
    <property type="match status" value="1"/>
</dbReference>
<dbReference type="InterPro" id="IPR051793">
    <property type="entry name" value="NADH:flavin_oxidoreductase"/>
</dbReference>
<protein>
    <submittedName>
        <fullName evidence="12">2-enoate reductase</fullName>
    </submittedName>
</protein>
<organism evidence="12 13">
    <name type="scientific">Desulfonispora thiosulfatigenes DSM 11270</name>
    <dbReference type="NCBI Taxonomy" id="656914"/>
    <lineage>
        <taxon>Bacteria</taxon>
        <taxon>Bacillati</taxon>
        <taxon>Bacillota</taxon>
        <taxon>Clostridia</taxon>
        <taxon>Eubacteriales</taxon>
        <taxon>Peptococcaceae</taxon>
        <taxon>Desulfonispora</taxon>
    </lineage>
</organism>
<accession>A0A1W1VAI8</accession>
<gene>
    <name evidence="12" type="ORF">SAMN00017405_0693</name>
</gene>
<dbReference type="Pfam" id="PF00724">
    <property type="entry name" value="Oxidored_FMN"/>
    <property type="match status" value="1"/>
</dbReference>
<dbReference type="GO" id="GO:0051536">
    <property type="term" value="F:iron-sulfur cluster binding"/>
    <property type="evidence" value="ECO:0007669"/>
    <property type="project" value="UniProtKB-KW"/>
</dbReference>
<evidence type="ECO:0000256" key="8">
    <source>
        <dbReference type="ARBA" id="ARBA00023004"/>
    </source>
</evidence>
<dbReference type="Pfam" id="PF07992">
    <property type="entry name" value="Pyr_redox_2"/>
    <property type="match status" value="1"/>
</dbReference>
<evidence type="ECO:0000256" key="2">
    <source>
        <dbReference type="ARBA" id="ARBA00001966"/>
    </source>
</evidence>
<dbReference type="PRINTS" id="PR00368">
    <property type="entry name" value="FADPNR"/>
</dbReference>
<dbReference type="Gene3D" id="3.40.50.720">
    <property type="entry name" value="NAD(P)-binding Rossmann-like Domain"/>
    <property type="match status" value="1"/>
</dbReference>
<evidence type="ECO:0000256" key="5">
    <source>
        <dbReference type="ARBA" id="ARBA00022643"/>
    </source>
</evidence>
<dbReference type="AlphaFoldDB" id="A0A1W1VAI8"/>
<evidence type="ECO:0000313" key="12">
    <source>
        <dbReference type="EMBL" id="SMB89984.1"/>
    </source>
</evidence>
<feature type="domain" description="NADH:flavin oxidoreductase/NADH oxidase N-terminal" evidence="10">
    <location>
        <begin position="3"/>
        <end position="333"/>
    </location>
</feature>
<dbReference type="GO" id="GO:0016491">
    <property type="term" value="F:oxidoreductase activity"/>
    <property type="evidence" value="ECO:0007669"/>
    <property type="project" value="UniProtKB-KW"/>
</dbReference>
<comment type="cofactor">
    <cofactor evidence="2">
        <name>[4Fe-4S] cluster</name>
        <dbReference type="ChEBI" id="CHEBI:49883"/>
    </cofactor>
</comment>
<dbReference type="GO" id="GO:0046872">
    <property type="term" value="F:metal ion binding"/>
    <property type="evidence" value="ECO:0007669"/>
    <property type="project" value="UniProtKB-KW"/>
</dbReference>
<keyword evidence="7" id="KW-0560">Oxidoreductase</keyword>
<dbReference type="Proteomes" id="UP000192731">
    <property type="component" value="Unassembled WGS sequence"/>
</dbReference>
<dbReference type="CDD" id="cd02803">
    <property type="entry name" value="OYE_like_FMN_family"/>
    <property type="match status" value="1"/>
</dbReference>
<dbReference type="PANTHER" id="PTHR42917">
    <property type="entry name" value="2,4-DIENOYL-COA REDUCTASE"/>
    <property type="match status" value="1"/>
</dbReference>
<evidence type="ECO:0000256" key="9">
    <source>
        <dbReference type="ARBA" id="ARBA00023014"/>
    </source>
</evidence>
<keyword evidence="9" id="KW-0411">Iron-sulfur</keyword>
<dbReference type="InterPro" id="IPR013785">
    <property type="entry name" value="Aldolase_TIM"/>
</dbReference>
<keyword evidence="5" id="KW-0288">FMN</keyword>
<evidence type="ECO:0000256" key="7">
    <source>
        <dbReference type="ARBA" id="ARBA00023002"/>
    </source>
</evidence>
<keyword evidence="13" id="KW-1185">Reference proteome</keyword>
<dbReference type="GO" id="GO:0010181">
    <property type="term" value="F:FMN binding"/>
    <property type="evidence" value="ECO:0007669"/>
    <property type="project" value="InterPro"/>
</dbReference>
<dbReference type="PRINTS" id="PR00469">
    <property type="entry name" value="PNDRDTASEII"/>
</dbReference>
<dbReference type="STRING" id="656914.SAMN00017405_0693"/>
<dbReference type="PANTHER" id="PTHR42917:SF2">
    <property type="entry name" value="2,4-DIENOYL-COA REDUCTASE [(2E)-ENOYL-COA-PRODUCING]"/>
    <property type="match status" value="1"/>
</dbReference>
<comment type="similarity">
    <text evidence="3">In the N-terminal section; belongs to the NADH:flavin oxidoreductase/NADH oxidase family.</text>
</comment>
<dbReference type="InterPro" id="IPR023753">
    <property type="entry name" value="FAD/NAD-binding_dom"/>
</dbReference>
<keyword evidence="6" id="KW-0479">Metal-binding</keyword>
<evidence type="ECO:0000313" key="13">
    <source>
        <dbReference type="Proteomes" id="UP000192731"/>
    </source>
</evidence>
<dbReference type="OrthoDB" id="9772736at2"/>
<sequence>MKVLEPIKIGDLELKNRYVMVAMGPELGNFTERTNEYYIRRAKGGAAMIMTNVIATEEIDGSGPSSTLTEESFLGFKDLVDRAHEYDCKVCIQIMPGIGLGTKAKHREKPASVSDTPLYPGADINFHELTKEEIKFIQTEVSKTLLLAKKAGVDAVEIHAYGGYLTDKFMTEKWNKRTDEYGGSFENRMRFLNEIIDNTKKDLGNDYPLIVKFTPDHFLPVEEGYRGIDEGIKIAKMLEEKGIHCLHVDAGCHDNWYMAMPPVYQQEMAPQMISSRIIKDVVNVPIISNGRLGDISKAKAALENNWLDIVGVGREFLADPDFPNKIANNRADEICKCISCNEGCIKSVSEGRHIDCAVNPIAGYEGIKEIFKADSPKKVLIIGAGPGGCQAAISAKLSGHDVEIWEKQGHIGGNFYNACMPPFKRDGSYLLDYYKTMIDKLNIRIKFTKEATAEEVLKYNPDKVVNATGGSSIRPKSIPGIDKAHVTTATEVLQNKALVGDNIVIIGAGLVGCETGIVLAHKGKKVTIIEMADKILPEPVFIQNLMMLTQLLNHSNIKTSVSSKLIEIKDSSIIISKNGKEKEISCDSVVLAMGFSPNINIFESLKDKVDIVNIGDSIKARKVLDAVKEAHDVALNI</sequence>
<dbReference type="RefSeq" id="WP_084053063.1">
    <property type="nucleotide sequence ID" value="NZ_FWWT01000016.1"/>
</dbReference>
<dbReference type="EMBL" id="FWWT01000016">
    <property type="protein sequence ID" value="SMB89984.1"/>
    <property type="molecule type" value="Genomic_DNA"/>
</dbReference>
<evidence type="ECO:0000256" key="4">
    <source>
        <dbReference type="ARBA" id="ARBA00022630"/>
    </source>
</evidence>
<name>A0A1W1VAI8_DESTI</name>
<keyword evidence="8" id="KW-0408">Iron</keyword>
<feature type="domain" description="FAD/NAD(P)-binding" evidence="11">
    <location>
        <begin position="377"/>
        <end position="606"/>
    </location>
</feature>
<dbReference type="Gene3D" id="3.50.50.60">
    <property type="entry name" value="FAD/NAD(P)-binding domain"/>
    <property type="match status" value="1"/>
</dbReference>
<dbReference type="Gene3D" id="3.20.20.70">
    <property type="entry name" value="Aldolase class I"/>
    <property type="match status" value="1"/>
</dbReference>
<proteinExistence type="inferred from homology"/>
<comment type="cofactor">
    <cofactor evidence="1">
        <name>FMN</name>
        <dbReference type="ChEBI" id="CHEBI:58210"/>
    </cofactor>
</comment>
<keyword evidence="4" id="KW-0285">Flavoprotein</keyword>
<dbReference type="InterPro" id="IPR001155">
    <property type="entry name" value="OxRdtase_FMN_N"/>
</dbReference>